<evidence type="ECO:0000313" key="2">
    <source>
        <dbReference type="EMBL" id="SDL33528.1"/>
    </source>
</evidence>
<dbReference type="OrthoDB" id="9793534at2"/>
<dbReference type="AlphaFoldDB" id="A0A1G9J7R0"/>
<reference evidence="3" key="1">
    <citation type="submission" date="2016-10" db="EMBL/GenBank/DDBJ databases">
        <authorList>
            <person name="Varghese N."/>
            <person name="Submissions S."/>
        </authorList>
    </citation>
    <scope>NUCLEOTIDE SEQUENCE [LARGE SCALE GENOMIC DNA]</scope>
    <source>
        <strain evidence="3">DSM 16995</strain>
    </source>
</reference>
<name>A0A1G9J7R0_9BACT</name>
<proteinExistence type="predicted"/>
<keyword evidence="3" id="KW-1185">Reference proteome</keyword>
<dbReference type="PIRSF" id="PIRSF026426">
    <property type="entry name" value="DUF1499"/>
    <property type="match status" value="1"/>
</dbReference>
<evidence type="ECO:0000256" key="1">
    <source>
        <dbReference type="SAM" id="SignalP"/>
    </source>
</evidence>
<gene>
    <name evidence="2" type="ORF">SAMN05660337_2684</name>
</gene>
<dbReference type="PANTHER" id="PTHR34801">
    <property type="entry name" value="EXPRESSED PROTEIN"/>
    <property type="match status" value="1"/>
</dbReference>
<dbReference type="InterPro" id="IPR010865">
    <property type="entry name" value="DUF1499"/>
</dbReference>
<dbReference type="PROSITE" id="PS51257">
    <property type="entry name" value="PROKAR_LIPOPROTEIN"/>
    <property type="match status" value="1"/>
</dbReference>
<dbReference type="EMBL" id="FNGA01000004">
    <property type="protein sequence ID" value="SDL33528.1"/>
    <property type="molecule type" value="Genomic_DNA"/>
</dbReference>
<feature type="chain" id="PRO_5011546533" evidence="1">
    <location>
        <begin position="24"/>
        <end position="151"/>
    </location>
</feature>
<feature type="signal peptide" evidence="1">
    <location>
        <begin position="1"/>
        <end position="23"/>
    </location>
</feature>
<sequence length="151" mass="16793">MTYKLIILCVLAILAVVFISACSANKPKNLGITNGKFSACPSSPNCVSSQASDENHKIAPLKAHGELATVMANLKENIKQMDGSKVIKLEGAYLHAEFTSNIMRFVDDLECFYDKDNNKIEVRSASRIGYSDFSANRKRIETLRTIFEKKQ</sequence>
<dbReference type="RefSeq" id="WP_092161935.1">
    <property type="nucleotide sequence ID" value="NZ_FNGA01000004.1"/>
</dbReference>
<keyword evidence="1" id="KW-0732">Signal</keyword>
<evidence type="ECO:0000313" key="3">
    <source>
        <dbReference type="Proteomes" id="UP000199053"/>
    </source>
</evidence>
<accession>A0A1G9J7R0</accession>
<dbReference type="STRING" id="246191.SAMN05660337_2684"/>
<organism evidence="2 3">
    <name type="scientific">Maridesulfovibrio ferrireducens</name>
    <dbReference type="NCBI Taxonomy" id="246191"/>
    <lineage>
        <taxon>Bacteria</taxon>
        <taxon>Pseudomonadati</taxon>
        <taxon>Thermodesulfobacteriota</taxon>
        <taxon>Desulfovibrionia</taxon>
        <taxon>Desulfovibrionales</taxon>
        <taxon>Desulfovibrionaceae</taxon>
        <taxon>Maridesulfovibrio</taxon>
    </lineage>
</organism>
<protein>
    <submittedName>
        <fullName evidence="2">Uncharacterized conserved protein, DUF1499 family</fullName>
    </submittedName>
</protein>
<dbReference type="Proteomes" id="UP000199053">
    <property type="component" value="Unassembled WGS sequence"/>
</dbReference>
<dbReference type="Pfam" id="PF07386">
    <property type="entry name" value="DUF1499"/>
    <property type="match status" value="1"/>
</dbReference>
<dbReference type="PANTHER" id="PTHR34801:SF6">
    <property type="entry name" value="SLL1620 PROTEIN"/>
    <property type="match status" value="1"/>
</dbReference>